<organism evidence="7 8">
    <name type="scientific">Limulus polyphemus</name>
    <name type="common">Atlantic horseshoe crab</name>
    <dbReference type="NCBI Taxonomy" id="6850"/>
    <lineage>
        <taxon>Eukaryota</taxon>
        <taxon>Metazoa</taxon>
        <taxon>Ecdysozoa</taxon>
        <taxon>Arthropoda</taxon>
        <taxon>Chelicerata</taxon>
        <taxon>Merostomata</taxon>
        <taxon>Xiphosura</taxon>
        <taxon>Limulidae</taxon>
        <taxon>Limulus</taxon>
    </lineage>
</organism>
<proteinExistence type="predicted"/>
<keyword evidence="7" id="KW-1185">Reference proteome</keyword>
<evidence type="ECO:0000256" key="5">
    <source>
        <dbReference type="SAM" id="MobiDB-lite"/>
    </source>
</evidence>
<dbReference type="PANTHER" id="PTHR45739">
    <property type="entry name" value="MATRIX PROTEIN, PUTATIVE-RELATED"/>
    <property type="match status" value="1"/>
</dbReference>
<feature type="compositionally biased region" description="Basic and acidic residues" evidence="5">
    <location>
        <begin position="711"/>
        <end position="722"/>
    </location>
</feature>
<evidence type="ECO:0000256" key="1">
    <source>
        <dbReference type="ARBA" id="ARBA00022729"/>
    </source>
</evidence>
<keyword evidence="6" id="KW-0472">Membrane</keyword>
<dbReference type="InterPro" id="IPR051561">
    <property type="entry name" value="FRAS1_ECM"/>
</dbReference>
<keyword evidence="3" id="KW-0325">Glycoprotein</keyword>
<dbReference type="PROSITE" id="PS51854">
    <property type="entry name" value="CSPG"/>
    <property type="match status" value="2"/>
</dbReference>
<dbReference type="InterPro" id="IPR039005">
    <property type="entry name" value="CSPG_rpt"/>
</dbReference>
<dbReference type="Pfam" id="PF16184">
    <property type="entry name" value="Cadherin_3"/>
    <property type="match status" value="3"/>
</dbReference>
<dbReference type="PANTHER" id="PTHR45739:SF12">
    <property type="entry name" value="CHONDROITIN SULFATE PROTEOGLYCAN 4-LIKE ISOFORM X2"/>
    <property type="match status" value="1"/>
</dbReference>
<gene>
    <name evidence="8" type="primary">LOC106477243</name>
</gene>
<evidence type="ECO:0000256" key="3">
    <source>
        <dbReference type="ARBA" id="ARBA00023180"/>
    </source>
</evidence>
<evidence type="ECO:0000256" key="6">
    <source>
        <dbReference type="SAM" id="Phobius"/>
    </source>
</evidence>
<name>A0ABM1C300_LIMPO</name>
<feature type="compositionally biased region" description="Polar residues" evidence="5">
    <location>
        <begin position="663"/>
        <end position="684"/>
    </location>
</feature>
<reference evidence="8" key="1">
    <citation type="submission" date="2025-08" db="UniProtKB">
        <authorList>
            <consortium name="RefSeq"/>
        </authorList>
    </citation>
    <scope>IDENTIFICATION</scope>
    <source>
        <tissue evidence="8">Muscle</tissue>
    </source>
</reference>
<keyword evidence="6" id="KW-1133">Transmembrane helix</keyword>
<sequence>MQQSLTKDHLSVTTNDKDSEREIVYYVRKEPEKGRILLENPGGALSPVTQFTQGQVDKNMLLYEHTKPMKSFTTMDTIIFDIETQHADSLKGVAFNIEISVDSLGIGNLEGKIQLNPLDVMEGGHSSIGPEHIDLSRLLTVWQGKGKEDLTSNLEIIVETFPTHGWLSLNNENISESSQVRFNRTDIRDRLLVYHHDDSDTFGDVLTLGFYISGDEMFPHILLYNGTLQINVTYVNDQPFELITKTPKINVVQGQKMVISSDNLYTKDLDGVSKDIIYEIISNATNGFVVKEENETHLVQSFTQEDIDKDLVYFVHDGSKSPGTFHFKVSDGKHKPVYKAFNIIAVSLSLTLVNKTTLEFLQGTTTVTIKPKNLGAATNGDPENILYNVTKEPRYGRLFIGEQLISQFKQKDINNGSVSYMQLDMTASQDYFVVAVTYGENILSDRIINVTVVPLIKQGPFGVHSGDSGVLTLDVLDASKLAEQTDSDPVYSITKQPKYGYLQKVAAPRVRREAEAVKRFTHHDIIQEIIIYKSKDIEIRGSVADVVEYVLTAPGVQPARGRFVVILQPKVPSSSVQLISDVPVSSDVPPNETTLQPALDDREQELEENVHTPQISDDHLLIICLVVGVVVLTLAIVLVIKYLTTRQRSKRSARGHIDGKVPGSQTAQTDLNTERFPSNGSGSLSELPPAVPPTSPSSLASSCSVTPKRGVKAEKSENKDVDPTLPPSPPPYGVEGNEWTEVSPTVPTCKVTPLTKPDRPEVNETTLNAPYNGKDPSEPSGNEEWSRYEGNSIRYGASNNPILRKNQYWV</sequence>
<protein>
    <submittedName>
        <fullName evidence="8">Chondroitin sulfate proteoglycan 4-like</fullName>
    </submittedName>
</protein>
<keyword evidence="2" id="KW-0677">Repeat</keyword>
<feature type="repeat" description="CSPG" evidence="4">
    <location>
        <begin position="1"/>
        <end position="83"/>
    </location>
</feature>
<dbReference type="Proteomes" id="UP000694941">
    <property type="component" value="Unplaced"/>
</dbReference>
<dbReference type="GeneID" id="106477243"/>
<accession>A0ABM1C300</accession>
<evidence type="ECO:0000256" key="4">
    <source>
        <dbReference type="PROSITE-ProRule" id="PRU01201"/>
    </source>
</evidence>
<feature type="region of interest" description="Disordered" evidence="5">
    <location>
        <begin position="651"/>
        <end position="785"/>
    </location>
</feature>
<feature type="compositionally biased region" description="Low complexity" evidence="5">
    <location>
        <begin position="696"/>
        <end position="707"/>
    </location>
</feature>
<evidence type="ECO:0000256" key="2">
    <source>
        <dbReference type="ARBA" id="ARBA00022737"/>
    </source>
</evidence>
<keyword evidence="6" id="KW-0812">Transmembrane</keyword>
<keyword evidence="1" id="KW-0732">Signal</keyword>
<dbReference type="RefSeq" id="XP_013793289.2">
    <property type="nucleotide sequence ID" value="XM_013937835.2"/>
</dbReference>
<feature type="transmembrane region" description="Helical" evidence="6">
    <location>
        <begin position="620"/>
        <end position="644"/>
    </location>
</feature>
<evidence type="ECO:0000313" key="8">
    <source>
        <dbReference type="RefSeq" id="XP_013793289.2"/>
    </source>
</evidence>
<feature type="repeat" description="CSPG" evidence="4">
    <location>
        <begin position="238"/>
        <end position="332"/>
    </location>
</feature>
<evidence type="ECO:0000313" key="7">
    <source>
        <dbReference type="Proteomes" id="UP000694941"/>
    </source>
</evidence>